<dbReference type="Proteomes" id="UP000820669">
    <property type="component" value="Unassembled WGS sequence"/>
</dbReference>
<dbReference type="RefSeq" id="WP_169382295.1">
    <property type="nucleotide sequence ID" value="NZ_JAAXLA010000028.1"/>
</dbReference>
<evidence type="ECO:0000313" key="2">
    <source>
        <dbReference type="Proteomes" id="UP000820669"/>
    </source>
</evidence>
<dbReference type="EMBL" id="JAAXLA010000028">
    <property type="protein sequence ID" value="NMH98848.1"/>
    <property type="molecule type" value="Genomic_DNA"/>
</dbReference>
<accession>A0ABX1SF74</accession>
<dbReference type="Pfam" id="PF12840">
    <property type="entry name" value="HTH_20"/>
    <property type="match status" value="1"/>
</dbReference>
<organism evidence="1 2">
    <name type="scientific">Pseudonocardia acidicola</name>
    <dbReference type="NCBI Taxonomy" id="2724939"/>
    <lineage>
        <taxon>Bacteria</taxon>
        <taxon>Bacillati</taxon>
        <taxon>Actinomycetota</taxon>
        <taxon>Actinomycetes</taxon>
        <taxon>Pseudonocardiales</taxon>
        <taxon>Pseudonocardiaceae</taxon>
        <taxon>Pseudonocardia</taxon>
    </lineage>
</organism>
<gene>
    <name evidence="1" type="ORF">HF526_16260</name>
</gene>
<protein>
    <submittedName>
        <fullName evidence="1">Helix-turn-helix domain-containing protein</fullName>
    </submittedName>
</protein>
<evidence type="ECO:0000313" key="1">
    <source>
        <dbReference type="EMBL" id="NMH98848.1"/>
    </source>
</evidence>
<proteinExistence type="predicted"/>
<sequence length="174" mass="18993">MGSADVLLHPVRLRIVQAFLGDRLLTTSDLREQLPDVPVATLYRHVAALVAGDVLQVVSERRVRGSVERTYRLPVGAGSVGPEEAATLSVEEHRQGFFAFVAGLLADFDRYLERGDVDLGRDLVGYRQAALYLSDDELRELITELGAVLAPRLANKPAGGRVRRIFSTVLMPGG</sequence>
<dbReference type="InterPro" id="IPR036390">
    <property type="entry name" value="WH_DNA-bd_sf"/>
</dbReference>
<name>A0ABX1SF74_9PSEU</name>
<dbReference type="InterPro" id="IPR036388">
    <property type="entry name" value="WH-like_DNA-bd_sf"/>
</dbReference>
<keyword evidence="2" id="KW-1185">Reference proteome</keyword>
<dbReference type="SUPFAM" id="SSF46785">
    <property type="entry name" value="Winged helix' DNA-binding domain"/>
    <property type="match status" value="1"/>
</dbReference>
<reference evidence="1 2" key="1">
    <citation type="submission" date="2020-04" db="EMBL/GenBank/DDBJ databases">
        <authorList>
            <person name="Klaysubun C."/>
            <person name="Duangmal K."/>
            <person name="Lipun K."/>
        </authorList>
    </citation>
    <scope>NUCLEOTIDE SEQUENCE [LARGE SCALE GENOMIC DNA]</scope>
    <source>
        <strain evidence="1 2">K10HN5</strain>
    </source>
</reference>
<dbReference type="Gene3D" id="1.10.10.10">
    <property type="entry name" value="Winged helix-like DNA-binding domain superfamily/Winged helix DNA-binding domain"/>
    <property type="match status" value="1"/>
</dbReference>
<comment type="caution">
    <text evidence="1">The sequence shown here is derived from an EMBL/GenBank/DDBJ whole genome shotgun (WGS) entry which is preliminary data.</text>
</comment>
<dbReference type="Gene3D" id="6.10.140.2180">
    <property type="match status" value="1"/>
</dbReference>